<keyword evidence="1" id="KW-1133">Transmembrane helix</keyword>
<keyword evidence="1" id="KW-0812">Transmembrane</keyword>
<keyword evidence="1" id="KW-0472">Membrane</keyword>
<organism evidence="2 3">
    <name type="scientific">Enterococcus asini</name>
    <dbReference type="NCBI Taxonomy" id="57732"/>
    <lineage>
        <taxon>Bacteria</taxon>
        <taxon>Bacillati</taxon>
        <taxon>Bacillota</taxon>
        <taxon>Bacilli</taxon>
        <taxon>Lactobacillales</taxon>
        <taxon>Enterococcaceae</taxon>
        <taxon>Enterococcus</taxon>
    </lineage>
</organism>
<evidence type="ECO:0000313" key="2">
    <source>
        <dbReference type="EMBL" id="MDT2809061.1"/>
    </source>
</evidence>
<name>A0AAW8TWJ3_9ENTE</name>
<reference evidence="2" key="1">
    <citation type="submission" date="2023-03" db="EMBL/GenBank/DDBJ databases">
        <authorList>
            <person name="Shen W."/>
            <person name="Cai J."/>
        </authorList>
    </citation>
    <scope>NUCLEOTIDE SEQUENCE</scope>
    <source>
        <strain evidence="2">B226-2</strain>
    </source>
</reference>
<protein>
    <recommendedName>
        <fullName evidence="4">CvpA family protein</fullName>
    </recommendedName>
</protein>
<accession>A0AAW8TWJ3</accession>
<proteinExistence type="predicted"/>
<dbReference type="EMBL" id="JARQBJ010000001">
    <property type="protein sequence ID" value="MDT2809061.1"/>
    <property type="molecule type" value="Genomic_DNA"/>
</dbReference>
<evidence type="ECO:0000256" key="1">
    <source>
        <dbReference type="SAM" id="Phobius"/>
    </source>
</evidence>
<comment type="caution">
    <text evidence="2">The sequence shown here is derived from an EMBL/GenBank/DDBJ whole genome shotgun (WGS) entry which is preliminary data.</text>
</comment>
<dbReference type="Proteomes" id="UP001256711">
    <property type="component" value="Unassembled WGS sequence"/>
</dbReference>
<feature type="transmembrane region" description="Helical" evidence="1">
    <location>
        <begin position="6"/>
        <end position="39"/>
    </location>
</feature>
<dbReference type="AlphaFoldDB" id="A0AAW8TWJ3"/>
<sequence length="82" mass="9458">MELLAILIIVAIILAIIKVGSVLWRIIGVIFTIFLLWVFKDDLLNWGHWLIFEGGAAEFLQQVWSFLVEAFNTLKNWLSDVL</sequence>
<evidence type="ECO:0000313" key="3">
    <source>
        <dbReference type="Proteomes" id="UP001256711"/>
    </source>
</evidence>
<dbReference type="RefSeq" id="WP_118341281.1">
    <property type="nucleotide sequence ID" value="NZ_CABJBY010000014.1"/>
</dbReference>
<gene>
    <name evidence="2" type="ORF">P7H43_00935</name>
</gene>
<evidence type="ECO:0008006" key="4">
    <source>
        <dbReference type="Google" id="ProtNLM"/>
    </source>
</evidence>